<evidence type="ECO:0000256" key="1">
    <source>
        <dbReference type="SAM" id="SignalP"/>
    </source>
</evidence>
<dbReference type="RefSeq" id="WP_040272084.1">
    <property type="nucleotide sequence ID" value="NZ_JAPWIU010000073.1"/>
</dbReference>
<protein>
    <submittedName>
        <fullName evidence="2">Eukaryotic translation initiation factor 3 subunit G</fullName>
    </submittedName>
</protein>
<organism evidence="2 3">
    <name type="scientific">Rhodococcus ruber</name>
    <dbReference type="NCBI Taxonomy" id="1830"/>
    <lineage>
        <taxon>Bacteria</taxon>
        <taxon>Bacillati</taxon>
        <taxon>Actinomycetota</taxon>
        <taxon>Actinomycetes</taxon>
        <taxon>Mycobacteriales</taxon>
        <taxon>Nocardiaceae</taxon>
        <taxon>Rhodococcus</taxon>
    </lineage>
</organism>
<dbReference type="AlphaFoldDB" id="A0A098BL94"/>
<dbReference type="Proteomes" id="UP000042997">
    <property type="component" value="Unassembled WGS sequence"/>
</dbReference>
<gene>
    <name evidence="2" type="ORF">RHRU231_450177</name>
</gene>
<keyword evidence="2" id="KW-0396">Initiation factor</keyword>
<evidence type="ECO:0000313" key="3">
    <source>
        <dbReference type="Proteomes" id="UP000042997"/>
    </source>
</evidence>
<evidence type="ECO:0000313" key="2">
    <source>
        <dbReference type="EMBL" id="CDZ89010.1"/>
    </source>
</evidence>
<dbReference type="GO" id="GO:0003743">
    <property type="term" value="F:translation initiation factor activity"/>
    <property type="evidence" value="ECO:0007669"/>
    <property type="project" value="UniProtKB-KW"/>
</dbReference>
<reference evidence="2 3" key="1">
    <citation type="journal article" date="2014" name="Genome Announc.">
        <title>Draft Genome Sequence of Propane- and Butane-Oxidizing Actinobacterium Rhodococcus ruber IEGM 231.</title>
        <authorList>
            <person name="Ivshina I.B."/>
            <person name="Kuyukina M.S."/>
            <person name="Krivoruchko A.V."/>
            <person name="Barbe V."/>
            <person name="Fischer C."/>
        </authorList>
    </citation>
    <scope>NUCLEOTIDE SEQUENCE [LARGE SCALE GENOMIC DNA]</scope>
</reference>
<keyword evidence="2" id="KW-0648">Protein biosynthesis</keyword>
<dbReference type="EMBL" id="CCSD01000056">
    <property type="protein sequence ID" value="CDZ89010.1"/>
    <property type="molecule type" value="Genomic_DNA"/>
</dbReference>
<feature type="chain" id="PRO_5039470450" evidence="1">
    <location>
        <begin position="21"/>
        <end position="81"/>
    </location>
</feature>
<proteinExistence type="predicted"/>
<sequence length="81" mass="8261">MTTFTATLALIASVAAPAKGAAHTAYVAFDPADDFAPASWTFACTCGKGGGIRGSERDARLAAAAHGCMGRKFVERAQLAN</sequence>
<keyword evidence="1" id="KW-0732">Signal</keyword>
<accession>A0A098BL94</accession>
<feature type="signal peptide" evidence="1">
    <location>
        <begin position="1"/>
        <end position="20"/>
    </location>
</feature>
<name>A0A098BL94_9NOCA</name>